<feature type="transmembrane region" description="Helical" evidence="1">
    <location>
        <begin position="77"/>
        <end position="97"/>
    </location>
</feature>
<sequence>MGFPDKHRHAPAMTRRKARCVPESVVAVADLDELGALVEIYEPTGLVLDITVLMFFLAVEVGMTFGLGWLFDESLIQRFHLVIGGLLAVVVTIVVVVTSKPRRSRPHLYEFERGLVRVDRATVEAYPWADVDYVSAVTFVPGAQGTSKTHYEYELRRHDGTTALELPGPFPGMAARISDVALDGARKSLIHTGTAVFGPVTVTRYGLTIDDEFLRWADIRSVTPGKEVVRVHYGGSHRRAWKKVWKAIPIAAVPNALALAALAGIYLPKAA</sequence>
<accession>A0A1H2DEY2</accession>
<keyword evidence="3" id="KW-1185">Reference proteome</keyword>
<keyword evidence="1" id="KW-1133">Transmembrane helix</keyword>
<name>A0A1H2DEY2_9ACTN</name>
<evidence type="ECO:0000256" key="1">
    <source>
        <dbReference type="SAM" id="Phobius"/>
    </source>
</evidence>
<feature type="transmembrane region" description="Helical" evidence="1">
    <location>
        <begin position="247"/>
        <end position="267"/>
    </location>
</feature>
<evidence type="ECO:0000313" key="3">
    <source>
        <dbReference type="Proteomes" id="UP000198688"/>
    </source>
</evidence>
<feature type="transmembrane region" description="Helical" evidence="1">
    <location>
        <begin position="46"/>
        <end position="71"/>
    </location>
</feature>
<keyword evidence="1" id="KW-0812">Transmembrane</keyword>
<organism evidence="2 3">
    <name type="scientific">Actinoplanes derwentensis</name>
    <dbReference type="NCBI Taxonomy" id="113562"/>
    <lineage>
        <taxon>Bacteria</taxon>
        <taxon>Bacillati</taxon>
        <taxon>Actinomycetota</taxon>
        <taxon>Actinomycetes</taxon>
        <taxon>Micromonosporales</taxon>
        <taxon>Micromonosporaceae</taxon>
        <taxon>Actinoplanes</taxon>
    </lineage>
</organism>
<evidence type="ECO:0000313" key="2">
    <source>
        <dbReference type="EMBL" id="SDT80786.1"/>
    </source>
</evidence>
<gene>
    <name evidence="2" type="ORF">SAMN04489716_9355</name>
</gene>
<dbReference type="Proteomes" id="UP000198688">
    <property type="component" value="Chromosome I"/>
</dbReference>
<dbReference type="EMBL" id="LT629758">
    <property type="protein sequence ID" value="SDT80786.1"/>
    <property type="molecule type" value="Genomic_DNA"/>
</dbReference>
<keyword evidence="1" id="KW-0472">Membrane</keyword>
<dbReference type="AlphaFoldDB" id="A0A1H2DEY2"/>
<proteinExistence type="predicted"/>
<reference evidence="2 3" key="1">
    <citation type="submission" date="2016-10" db="EMBL/GenBank/DDBJ databases">
        <authorList>
            <person name="de Groot N.N."/>
        </authorList>
    </citation>
    <scope>NUCLEOTIDE SEQUENCE [LARGE SCALE GENOMIC DNA]</scope>
    <source>
        <strain evidence="2 3">DSM 43941</strain>
    </source>
</reference>
<protein>
    <submittedName>
        <fullName evidence="2">Uncharacterized protein</fullName>
    </submittedName>
</protein>